<keyword evidence="3" id="KW-1185">Reference proteome</keyword>
<gene>
    <name evidence="2" type="ORF">CICLE_v10017761mg</name>
</gene>
<evidence type="ECO:0000313" key="2">
    <source>
        <dbReference type="EMBL" id="ESR61233.1"/>
    </source>
</evidence>
<reference evidence="2 3" key="1">
    <citation type="submission" date="2013-10" db="EMBL/GenBank/DDBJ databases">
        <authorList>
            <consortium name="International Citrus Genome Consortium"/>
            <person name="Jenkins J."/>
            <person name="Schmutz J."/>
            <person name="Prochnik S."/>
            <person name="Rokhsar D."/>
            <person name="Gmitter F."/>
            <person name="Ollitrault P."/>
            <person name="Machado M."/>
            <person name="Talon M."/>
            <person name="Wincker P."/>
            <person name="Jaillon O."/>
            <person name="Morgante M."/>
        </authorList>
    </citation>
    <scope>NUCLEOTIDE SEQUENCE</scope>
    <source>
        <strain evidence="3">cv. Clemenules</strain>
    </source>
</reference>
<dbReference type="GO" id="GO:0071008">
    <property type="term" value="C:U2-type post-mRNA release spliceosomal complex"/>
    <property type="evidence" value="ECO:0007669"/>
    <property type="project" value="TreeGrafter"/>
</dbReference>
<dbReference type="EMBL" id="KI536312">
    <property type="protein sequence ID" value="ESR61233.1"/>
    <property type="molecule type" value="Genomic_DNA"/>
</dbReference>
<evidence type="ECO:0000313" key="3">
    <source>
        <dbReference type="Proteomes" id="UP000030687"/>
    </source>
</evidence>
<organism evidence="2 3">
    <name type="scientific">Citrus clementina</name>
    <name type="common">Clementine</name>
    <name type="synonym">Citrus deliciosa x Citrus sinensis</name>
    <dbReference type="NCBI Taxonomy" id="85681"/>
    <lineage>
        <taxon>Eukaryota</taxon>
        <taxon>Viridiplantae</taxon>
        <taxon>Streptophyta</taxon>
        <taxon>Embryophyta</taxon>
        <taxon>Tracheophyta</taxon>
        <taxon>Spermatophyta</taxon>
        <taxon>Magnoliopsida</taxon>
        <taxon>eudicotyledons</taxon>
        <taxon>Gunneridae</taxon>
        <taxon>Pentapetalae</taxon>
        <taxon>rosids</taxon>
        <taxon>malvids</taxon>
        <taxon>Sapindales</taxon>
        <taxon>Rutaceae</taxon>
        <taxon>Aurantioideae</taxon>
        <taxon>Citrus</taxon>
    </lineage>
</organism>
<proteinExistence type="predicted"/>
<feature type="domain" description="GCF C-terminal" evidence="1">
    <location>
        <begin position="41"/>
        <end position="124"/>
    </location>
</feature>
<dbReference type="AlphaFoldDB" id="V4TLA2"/>
<dbReference type="InterPro" id="IPR045211">
    <property type="entry name" value="TFP11/STIP/Ntr1"/>
</dbReference>
<sequence length="226" mass="25625">MAAEPKGCFKVGTLFKIHHTDWNWCQSGRIFWTSTKNVVKHQYWDARAVEPMLKFLDSWKNLLPSSVLDTILDTVVMPKVSSLVNSWNSSSETDPIHVLVQSWMQILGQKREGSYQMILIKLGEELEINPANQKLDQFNWVTSWASDIPIHLMADLMLGFFFTKWLQELLPQEILANESIRARLAIGLDMIAEAADGAKLDPAGYLLKPSLLNQIKQFEAPQIAAA</sequence>
<dbReference type="PANTHER" id="PTHR23329:SF1">
    <property type="entry name" value="TUFTELIN-INTERACTING PROTEIN 11"/>
    <property type="match status" value="1"/>
</dbReference>
<dbReference type="Pfam" id="PF07842">
    <property type="entry name" value="GCFC"/>
    <property type="match status" value="1"/>
</dbReference>
<dbReference type="KEGG" id="cic:CICLE_v10017761mg"/>
<dbReference type="InParanoid" id="V4TLA2"/>
<dbReference type="PANTHER" id="PTHR23329">
    <property type="entry name" value="TUFTELIN-INTERACTING PROTEIN 11-RELATED"/>
    <property type="match status" value="1"/>
</dbReference>
<dbReference type="eggNOG" id="KOG2184">
    <property type="taxonomic scope" value="Eukaryota"/>
</dbReference>
<protein>
    <recommendedName>
        <fullName evidence="1">GCF C-terminal domain-containing protein</fullName>
    </recommendedName>
</protein>
<dbReference type="Gramene" id="ESR61233">
    <property type="protein sequence ID" value="ESR61233"/>
    <property type="gene ID" value="CICLE_v10017761mg"/>
</dbReference>
<dbReference type="Proteomes" id="UP000030687">
    <property type="component" value="Unassembled WGS sequence"/>
</dbReference>
<evidence type="ECO:0000259" key="1">
    <source>
        <dbReference type="Pfam" id="PF07842"/>
    </source>
</evidence>
<accession>V4TLA2</accession>
<dbReference type="STRING" id="85681.V4TLA2"/>
<dbReference type="GO" id="GO:0000390">
    <property type="term" value="P:spliceosomal complex disassembly"/>
    <property type="evidence" value="ECO:0007669"/>
    <property type="project" value="InterPro"/>
</dbReference>
<name>V4TLA2_CITCL</name>
<dbReference type="InterPro" id="IPR022783">
    <property type="entry name" value="GCFC_dom"/>
</dbReference>